<dbReference type="AlphaFoldDB" id="A0A3N4MCT7"/>
<proteinExistence type="predicted"/>
<organism evidence="2 3">
    <name type="scientific">Chitinophaga barathri</name>
    <dbReference type="NCBI Taxonomy" id="1647451"/>
    <lineage>
        <taxon>Bacteria</taxon>
        <taxon>Pseudomonadati</taxon>
        <taxon>Bacteroidota</taxon>
        <taxon>Chitinophagia</taxon>
        <taxon>Chitinophagales</taxon>
        <taxon>Chitinophagaceae</taxon>
        <taxon>Chitinophaga</taxon>
    </lineage>
</organism>
<feature type="region of interest" description="Disordered" evidence="1">
    <location>
        <begin position="1"/>
        <end position="40"/>
    </location>
</feature>
<comment type="caution">
    <text evidence="2">The sequence shown here is derived from an EMBL/GenBank/DDBJ whole genome shotgun (WGS) entry which is preliminary data.</text>
</comment>
<dbReference type="RefSeq" id="WP_120516378.1">
    <property type="nucleotide sequence ID" value="NZ_QXZY01000005.1"/>
</dbReference>
<evidence type="ECO:0000313" key="3">
    <source>
        <dbReference type="Proteomes" id="UP000279089"/>
    </source>
</evidence>
<accession>A0A3N4MCT7</accession>
<feature type="compositionally biased region" description="Basic and acidic residues" evidence="1">
    <location>
        <begin position="1"/>
        <end position="17"/>
    </location>
</feature>
<evidence type="ECO:0000256" key="1">
    <source>
        <dbReference type="SAM" id="MobiDB-lite"/>
    </source>
</evidence>
<protein>
    <submittedName>
        <fullName evidence="2">Uncharacterized protein</fullName>
    </submittedName>
</protein>
<keyword evidence="3" id="KW-1185">Reference proteome</keyword>
<sequence length="61" mass="6518">MTEENSKPLDIIDKLKLEPPSGQSPPPPNRNCPACGAKSGKQAGLTHCAYCGHEFTKPPET</sequence>
<name>A0A3N4MCT7_9BACT</name>
<reference evidence="3" key="1">
    <citation type="submission" date="2018-11" db="EMBL/GenBank/DDBJ databases">
        <title>Chitinophaga lutea sp.nov., isolate from arsenic contaminated soil.</title>
        <authorList>
            <person name="Zong Y."/>
        </authorList>
    </citation>
    <scope>NUCLEOTIDE SEQUENCE [LARGE SCALE GENOMIC DNA]</scope>
    <source>
        <strain evidence="3">YLT18</strain>
    </source>
</reference>
<dbReference type="EMBL" id="RMBX01000004">
    <property type="protein sequence ID" value="RPD41368.1"/>
    <property type="molecule type" value="Genomic_DNA"/>
</dbReference>
<dbReference type="Proteomes" id="UP000279089">
    <property type="component" value="Unassembled WGS sequence"/>
</dbReference>
<evidence type="ECO:0000313" key="2">
    <source>
        <dbReference type="EMBL" id="RPD41368.1"/>
    </source>
</evidence>
<dbReference type="OrthoDB" id="1149873at2"/>
<gene>
    <name evidence="2" type="ORF">EG028_08590</name>
</gene>